<keyword evidence="3" id="KW-1185">Reference proteome</keyword>
<sequence>MFKYVIVVLALIAAVFAAPKPQFLYSQPAYTAYNTYAAAPAAATVYSSGYVPAAYSAYAPAAYSAYAAPLAYLS</sequence>
<keyword evidence="1" id="KW-0732">Signal</keyword>
<evidence type="ECO:0000313" key="3">
    <source>
        <dbReference type="Proteomes" id="UP000075903"/>
    </source>
</evidence>
<evidence type="ECO:0000256" key="1">
    <source>
        <dbReference type="SAM" id="SignalP"/>
    </source>
</evidence>
<proteinExistence type="predicted"/>
<feature type="signal peptide" evidence="1">
    <location>
        <begin position="1"/>
        <end position="17"/>
    </location>
</feature>
<dbReference type="AlphaFoldDB" id="A0A182VES5"/>
<name>A0A182VES5_ANOME</name>
<evidence type="ECO:0000313" key="2">
    <source>
        <dbReference type="EnsemblMetazoa" id="AMEM013738-PA"/>
    </source>
</evidence>
<dbReference type="VEuPathDB" id="VectorBase:AMEM013738"/>
<protein>
    <submittedName>
        <fullName evidence="2">Uncharacterized protein</fullName>
    </submittedName>
</protein>
<reference evidence="2" key="1">
    <citation type="submission" date="2020-05" db="UniProtKB">
        <authorList>
            <consortium name="EnsemblMetazoa"/>
        </authorList>
    </citation>
    <scope>IDENTIFICATION</scope>
    <source>
        <strain evidence="2">MAF</strain>
    </source>
</reference>
<organism evidence="2 3">
    <name type="scientific">Anopheles merus</name>
    <name type="common">Mosquito</name>
    <dbReference type="NCBI Taxonomy" id="30066"/>
    <lineage>
        <taxon>Eukaryota</taxon>
        <taxon>Metazoa</taxon>
        <taxon>Ecdysozoa</taxon>
        <taxon>Arthropoda</taxon>
        <taxon>Hexapoda</taxon>
        <taxon>Insecta</taxon>
        <taxon>Pterygota</taxon>
        <taxon>Neoptera</taxon>
        <taxon>Endopterygota</taxon>
        <taxon>Diptera</taxon>
        <taxon>Nematocera</taxon>
        <taxon>Culicoidea</taxon>
        <taxon>Culicidae</taxon>
        <taxon>Anophelinae</taxon>
        <taxon>Anopheles</taxon>
    </lineage>
</organism>
<dbReference type="EnsemblMetazoa" id="AMEM013738-RA">
    <property type="protein sequence ID" value="AMEM013738-PA"/>
    <property type="gene ID" value="AMEM013738"/>
</dbReference>
<dbReference type="Proteomes" id="UP000075903">
    <property type="component" value="Unassembled WGS sequence"/>
</dbReference>
<accession>A0A182VES5</accession>
<feature type="chain" id="PRO_5008139586" evidence="1">
    <location>
        <begin position="18"/>
        <end position="74"/>
    </location>
</feature>